<dbReference type="SUPFAM" id="SSF81665">
    <property type="entry name" value="Calcium ATPase, transmembrane domain M"/>
    <property type="match status" value="1"/>
</dbReference>
<accession>A0AAJ0XBX5</accession>
<dbReference type="GO" id="GO:0036376">
    <property type="term" value="P:sodium ion export across plasma membrane"/>
    <property type="evidence" value="ECO:0007669"/>
    <property type="project" value="TreeGrafter"/>
</dbReference>
<feature type="transmembrane region" description="Helical" evidence="10">
    <location>
        <begin position="284"/>
        <end position="301"/>
    </location>
</feature>
<dbReference type="InterPro" id="IPR023214">
    <property type="entry name" value="HAD_sf"/>
</dbReference>
<dbReference type="GO" id="GO:0005524">
    <property type="term" value="F:ATP binding"/>
    <property type="evidence" value="ECO:0007669"/>
    <property type="project" value="UniProtKB-KW"/>
</dbReference>
<keyword evidence="7 10" id="KW-1133">Transmembrane helix</keyword>
<dbReference type="Gene3D" id="3.40.1110.10">
    <property type="entry name" value="Calcium-transporting ATPase, cytoplasmic domain N"/>
    <property type="match status" value="1"/>
</dbReference>
<dbReference type="InterPro" id="IPR018303">
    <property type="entry name" value="ATPase_P-typ_P_site"/>
</dbReference>
<dbReference type="SFLD" id="SFLDF00027">
    <property type="entry name" value="p-type_atpase"/>
    <property type="match status" value="1"/>
</dbReference>
<dbReference type="SUPFAM" id="SSF56784">
    <property type="entry name" value="HAD-like"/>
    <property type="match status" value="1"/>
</dbReference>
<dbReference type="Pfam" id="PF00689">
    <property type="entry name" value="Cation_ATPase_C"/>
    <property type="match status" value="1"/>
</dbReference>
<dbReference type="AlphaFoldDB" id="A0AAJ0XBX5"/>
<evidence type="ECO:0000256" key="7">
    <source>
        <dbReference type="ARBA" id="ARBA00022989"/>
    </source>
</evidence>
<dbReference type="Gene3D" id="1.20.1110.10">
    <property type="entry name" value="Calcium-transporting ATPase, transmembrane domain"/>
    <property type="match status" value="1"/>
</dbReference>
<evidence type="ECO:0000256" key="5">
    <source>
        <dbReference type="ARBA" id="ARBA00022840"/>
    </source>
</evidence>
<dbReference type="InterPro" id="IPR008250">
    <property type="entry name" value="ATPase_P-typ_transduc_dom_A_sf"/>
</dbReference>
<keyword evidence="8 10" id="KW-0472">Membrane</keyword>
<dbReference type="Pfam" id="PF00122">
    <property type="entry name" value="E1-E2_ATPase"/>
    <property type="match status" value="1"/>
</dbReference>
<dbReference type="GO" id="GO:1990573">
    <property type="term" value="P:potassium ion import across plasma membrane"/>
    <property type="evidence" value="ECO:0007669"/>
    <property type="project" value="TreeGrafter"/>
</dbReference>
<dbReference type="GO" id="GO:0005886">
    <property type="term" value="C:plasma membrane"/>
    <property type="evidence" value="ECO:0007669"/>
    <property type="project" value="TreeGrafter"/>
</dbReference>
<dbReference type="Pfam" id="PF00690">
    <property type="entry name" value="Cation_ATPase_N"/>
    <property type="match status" value="1"/>
</dbReference>
<evidence type="ECO:0000256" key="10">
    <source>
        <dbReference type="SAM" id="Phobius"/>
    </source>
</evidence>
<dbReference type="InterPro" id="IPR023299">
    <property type="entry name" value="ATPase_P-typ_cyto_dom_N"/>
</dbReference>
<keyword evidence="3 10" id="KW-0812">Transmembrane</keyword>
<dbReference type="SUPFAM" id="SSF81660">
    <property type="entry name" value="Metal cation-transporting ATPase, ATP-binding domain N"/>
    <property type="match status" value="1"/>
</dbReference>
<reference evidence="12" key="2">
    <citation type="journal article" date="2020" name="Microorganisms">
        <title>Osmotic Adaptation and Compatible Solute Biosynthesis of Phototrophic Bacteria as Revealed from Genome Analyses.</title>
        <authorList>
            <person name="Imhoff J.F."/>
            <person name="Rahn T."/>
            <person name="Kunzel S."/>
            <person name="Keller A."/>
            <person name="Neulinger S.C."/>
        </authorList>
    </citation>
    <scope>NUCLEOTIDE SEQUENCE</scope>
    <source>
        <strain evidence="12">DSM 11080</strain>
    </source>
</reference>
<dbReference type="PRINTS" id="PR00119">
    <property type="entry name" value="CATATPASE"/>
</dbReference>
<dbReference type="InterPro" id="IPR036412">
    <property type="entry name" value="HAD-like_sf"/>
</dbReference>
<protein>
    <recommendedName>
        <fullName evidence="11">Cation-transporting P-type ATPase N-terminal domain-containing protein</fullName>
    </recommendedName>
</protein>
<gene>
    <name evidence="12" type="ORF">CKO40_18135</name>
</gene>
<organism evidence="12 13">
    <name type="scientific">Halochromatium glycolicum</name>
    <dbReference type="NCBI Taxonomy" id="85075"/>
    <lineage>
        <taxon>Bacteria</taxon>
        <taxon>Pseudomonadati</taxon>
        <taxon>Pseudomonadota</taxon>
        <taxon>Gammaproteobacteria</taxon>
        <taxon>Chromatiales</taxon>
        <taxon>Chromatiaceae</taxon>
        <taxon>Halochromatium</taxon>
    </lineage>
</organism>
<dbReference type="InterPro" id="IPR044492">
    <property type="entry name" value="P_typ_ATPase_HD_dom"/>
</dbReference>
<dbReference type="InterPro" id="IPR023298">
    <property type="entry name" value="ATPase_P-typ_TM_dom_sf"/>
</dbReference>
<dbReference type="Proteomes" id="UP001296776">
    <property type="component" value="Unassembled WGS sequence"/>
</dbReference>
<keyword evidence="6" id="KW-1278">Translocase</keyword>
<dbReference type="SMART" id="SM00831">
    <property type="entry name" value="Cation_ATPase_N"/>
    <property type="match status" value="1"/>
</dbReference>
<dbReference type="EMBL" id="NRSJ01000041">
    <property type="protein sequence ID" value="MBK1706417.1"/>
    <property type="molecule type" value="Genomic_DNA"/>
</dbReference>
<dbReference type="Gene3D" id="3.40.50.1000">
    <property type="entry name" value="HAD superfamily/HAD-like"/>
    <property type="match status" value="1"/>
</dbReference>
<dbReference type="SFLD" id="SFLDS00003">
    <property type="entry name" value="Haloacid_Dehalogenase"/>
    <property type="match status" value="1"/>
</dbReference>
<dbReference type="PANTHER" id="PTHR43294">
    <property type="entry name" value="SODIUM/POTASSIUM-TRANSPORTING ATPASE SUBUNIT ALPHA"/>
    <property type="match status" value="1"/>
</dbReference>
<keyword evidence="13" id="KW-1185">Reference proteome</keyword>
<dbReference type="GO" id="GO:0006883">
    <property type="term" value="P:intracellular sodium ion homeostasis"/>
    <property type="evidence" value="ECO:0007669"/>
    <property type="project" value="TreeGrafter"/>
</dbReference>
<dbReference type="SFLD" id="SFLDG00002">
    <property type="entry name" value="C1.7:_P-type_atpase_like"/>
    <property type="match status" value="1"/>
</dbReference>
<dbReference type="Pfam" id="PF13246">
    <property type="entry name" value="Cation_ATPase"/>
    <property type="match status" value="1"/>
</dbReference>
<dbReference type="SUPFAM" id="SSF81653">
    <property type="entry name" value="Calcium ATPase, transduction domain A"/>
    <property type="match status" value="1"/>
</dbReference>
<comment type="caution">
    <text evidence="12">The sequence shown here is derived from an EMBL/GenBank/DDBJ whole genome shotgun (WGS) entry which is preliminary data.</text>
</comment>
<dbReference type="InterPro" id="IPR050510">
    <property type="entry name" value="Cation_transp_ATPase_P-type"/>
</dbReference>
<dbReference type="GO" id="GO:1902600">
    <property type="term" value="P:proton transmembrane transport"/>
    <property type="evidence" value="ECO:0007669"/>
    <property type="project" value="TreeGrafter"/>
</dbReference>
<evidence type="ECO:0000313" key="13">
    <source>
        <dbReference type="Proteomes" id="UP001296776"/>
    </source>
</evidence>
<dbReference type="PANTHER" id="PTHR43294:SF20">
    <property type="entry name" value="P-TYPE ATPASE"/>
    <property type="match status" value="1"/>
</dbReference>
<dbReference type="InterPro" id="IPR004014">
    <property type="entry name" value="ATPase_P-typ_cation-transptr_N"/>
</dbReference>
<sequence>MMPNDASSNAAGSQTPVGASVVAVHTRCRGRARLAVPTLYRSEHAKALLESSLAALSGVQSVRASVITGRVLIRFSDALTLADLCEFIASLLDAPASPESRARPTFSGLAEHRSRGWRRLSRGAQVDGGAPPRRRKRSQPLLYSRSGGRSGGRSGAGLPISEALDGIAGRLRAISARWSALPSLAMLAGSAPAGQPRELASQPLKAWFAMDLAQVSEHFGGTSEQGLSRREAAERLRRYGENSLIAAAKRGDIAIFIGQFNSLPVGLLGVSAVVAVLTGGLVDAAVILGVVMINGAIGFVTERQAERTIASLTQSGVREVKVLRDGATATLPVEQIVPGDVLLLAPGTYVAADIRLLRAHRLTVDESALTGESLPVKKDDAFVAKEDTPLGDRKNMAYMGTHVTGGSGRGLVVATAAATELGQIQTMVGEAESPETPMQKQLGRMGTQLALLSGGVCAGVFGIGVLRGYAWLEMLKASVSLAVAAVPEGLPAVATTTLAMGIGDMRQRNVAVRHIDAVETLGSVQVFCMDKTGTLTMNRMAVVALYAGDRPLKVAEQRITDPDGQAIDALSRDELVRLMQVVSLCSETELNGVPGSWEYEGSPTENALVELAVGSGIDVKVLREEQPRLKTRYRAEGRPYMVSLHPRQDDKHLLAIKGSPDEVLALCTWQLKDGRRVALTDKDRNAIKTANQRMAGNALRVLAAAYKEIDTETIPGELDELVWLGLAGMADPMRPGMDQLIRDYHAAGIETMMITGDQSATAHAIGRQLGLSGDKPLQVLESNKLDEMDAELLAGLVRNTHVFARVSPAHKLKIVRALQEAGLVVAMTGDGINDGPALKAADIGVAMGKTGTNVAREVSDVVLEDDNLHTMTIAVGQGRTLYSNIRKMIHFMVSTNLTEIEVMLAGVIVGWGEVMNPMQLLWINLVTDIFPGLALSMEPAEPGVMQRPPRDPSEPIISGPDLHRMLFESGTIGAGTMGAFIYGVQQYGLGPAPSTLAFNTLVLNELTHALSSRSKYRNVFGGEKLEPNRHLTAAILGMAALQVVVSLVPGARQLLGTTALGWKDLAAIGAGVLLPLIVNEATKPGWIPPETGNDPDTPPT</sequence>
<evidence type="ECO:0000256" key="4">
    <source>
        <dbReference type="ARBA" id="ARBA00022741"/>
    </source>
</evidence>
<comment type="subcellular location">
    <subcellularLocation>
        <location evidence="1">Membrane</location>
        <topology evidence="1">Multi-pass membrane protein</topology>
    </subcellularLocation>
</comment>
<evidence type="ECO:0000313" key="12">
    <source>
        <dbReference type="EMBL" id="MBK1706417.1"/>
    </source>
</evidence>
<evidence type="ECO:0000256" key="6">
    <source>
        <dbReference type="ARBA" id="ARBA00022967"/>
    </source>
</evidence>
<reference evidence="12" key="1">
    <citation type="submission" date="2017-08" db="EMBL/GenBank/DDBJ databases">
        <authorList>
            <person name="Imhoff J.F."/>
            <person name="Rahn T."/>
            <person name="Kuenzel S."/>
            <person name="Neulinger S.C."/>
        </authorList>
    </citation>
    <scope>NUCLEOTIDE SEQUENCE</scope>
    <source>
        <strain evidence="12">DSM 11080</strain>
    </source>
</reference>
<evidence type="ECO:0000256" key="8">
    <source>
        <dbReference type="ARBA" id="ARBA00023136"/>
    </source>
</evidence>
<dbReference type="InterPro" id="IPR006068">
    <property type="entry name" value="ATPase_P-typ_cation-transptr_C"/>
</dbReference>
<dbReference type="Gene3D" id="2.70.150.10">
    <property type="entry name" value="Calcium-transporting ATPase, cytoplasmic transduction domain A"/>
    <property type="match status" value="1"/>
</dbReference>
<keyword evidence="4" id="KW-0547">Nucleotide-binding</keyword>
<evidence type="ECO:0000256" key="3">
    <source>
        <dbReference type="ARBA" id="ARBA00022692"/>
    </source>
</evidence>
<dbReference type="GO" id="GO:0030007">
    <property type="term" value="P:intracellular potassium ion homeostasis"/>
    <property type="evidence" value="ECO:0007669"/>
    <property type="project" value="TreeGrafter"/>
</dbReference>
<keyword evidence="5" id="KW-0067">ATP-binding</keyword>
<dbReference type="PROSITE" id="PS00154">
    <property type="entry name" value="ATPASE_E1_E2"/>
    <property type="match status" value="1"/>
</dbReference>
<dbReference type="NCBIfam" id="TIGR01494">
    <property type="entry name" value="ATPase_P-type"/>
    <property type="match status" value="2"/>
</dbReference>
<evidence type="ECO:0000259" key="11">
    <source>
        <dbReference type="SMART" id="SM00831"/>
    </source>
</evidence>
<evidence type="ECO:0000256" key="1">
    <source>
        <dbReference type="ARBA" id="ARBA00004141"/>
    </source>
</evidence>
<evidence type="ECO:0000256" key="2">
    <source>
        <dbReference type="ARBA" id="ARBA00005675"/>
    </source>
</evidence>
<feature type="transmembrane region" description="Helical" evidence="10">
    <location>
        <begin position="449"/>
        <end position="472"/>
    </location>
</feature>
<comment type="similarity">
    <text evidence="2">Belongs to the cation transport ATPase (P-type) (TC 3.A.3) family. Type IIA subfamily.</text>
</comment>
<feature type="domain" description="Cation-transporting P-type ATPase N-terminal" evidence="11">
    <location>
        <begin position="206"/>
        <end position="280"/>
    </location>
</feature>
<dbReference type="GO" id="GO:0005391">
    <property type="term" value="F:P-type sodium:potassium-exchanging transporter activity"/>
    <property type="evidence" value="ECO:0007669"/>
    <property type="project" value="TreeGrafter"/>
</dbReference>
<name>A0AAJ0XBX5_9GAMM</name>
<proteinExistence type="inferred from homology"/>
<feature type="transmembrane region" description="Helical" evidence="10">
    <location>
        <begin position="253"/>
        <end position="278"/>
    </location>
</feature>
<dbReference type="GO" id="GO:0016887">
    <property type="term" value="F:ATP hydrolysis activity"/>
    <property type="evidence" value="ECO:0007669"/>
    <property type="project" value="InterPro"/>
</dbReference>
<dbReference type="PRINTS" id="PR00120">
    <property type="entry name" value="HATPASE"/>
</dbReference>
<dbReference type="InterPro" id="IPR001757">
    <property type="entry name" value="P_typ_ATPase"/>
</dbReference>
<dbReference type="InterPro" id="IPR059000">
    <property type="entry name" value="ATPase_P-type_domA"/>
</dbReference>
<feature type="region of interest" description="Disordered" evidence="9">
    <location>
        <begin position="120"/>
        <end position="157"/>
    </location>
</feature>
<evidence type="ECO:0000256" key="9">
    <source>
        <dbReference type="SAM" id="MobiDB-lite"/>
    </source>
</evidence>